<name>A0AAE9Y5J3_9ACTN</name>
<keyword evidence="4 11" id="KW-0812">Transmembrane</keyword>
<evidence type="ECO:0000256" key="5">
    <source>
        <dbReference type="ARBA" id="ARBA00022741"/>
    </source>
</evidence>
<dbReference type="PANTHER" id="PTHR30042:SF2">
    <property type="entry name" value="POTASSIUM-TRANSPORTING ATPASE KDPC SUBUNIT"/>
    <property type="match status" value="1"/>
</dbReference>
<dbReference type="EMBL" id="CP116942">
    <property type="protein sequence ID" value="WCO67160.1"/>
    <property type="molecule type" value="Genomic_DNA"/>
</dbReference>
<evidence type="ECO:0000256" key="4">
    <source>
        <dbReference type="ARBA" id="ARBA00022692"/>
    </source>
</evidence>
<keyword evidence="6 11" id="KW-0067">ATP-binding</keyword>
<dbReference type="HAMAP" id="MF_00276">
    <property type="entry name" value="KdpC"/>
    <property type="match status" value="1"/>
</dbReference>
<keyword evidence="3 11" id="KW-0633">Potassium transport</keyword>
<dbReference type="KEGG" id="ima:PO878_00290"/>
<comment type="function">
    <text evidence="11">Part of the high-affinity ATP-driven potassium transport (or Kdp) system, which catalyzes the hydrolysis of ATP coupled with the electrogenic transport of potassium into the cytoplasm. This subunit acts as a catalytic chaperone that increases the ATP-binding affinity of the ATP-hydrolyzing subunit KdpB by the formation of a transient KdpB/KdpC/ATP ternary complex.</text>
</comment>
<keyword evidence="8 11" id="KW-1133">Transmembrane helix</keyword>
<keyword evidence="13" id="KW-1185">Reference proteome</keyword>
<comment type="subcellular location">
    <subcellularLocation>
        <location evidence="11">Cell membrane</location>
        <topology evidence="11">Single-pass membrane protein</topology>
    </subcellularLocation>
</comment>
<accession>A0AAE9Y5J3</accession>
<dbReference type="PANTHER" id="PTHR30042">
    <property type="entry name" value="POTASSIUM-TRANSPORTING ATPASE C CHAIN"/>
    <property type="match status" value="1"/>
</dbReference>
<proteinExistence type="inferred from homology"/>
<dbReference type="InterPro" id="IPR003820">
    <property type="entry name" value="KdpC"/>
</dbReference>
<protein>
    <recommendedName>
        <fullName evidence="11">Potassium-transporting ATPase KdpC subunit</fullName>
    </recommendedName>
    <alternativeName>
        <fullName evidence="11">ATP phosphohydrolase [potassium-transporting] C chain</fullName>
    </alternativeName>
    <alternativeName>
        <fullName evidence="11">Potassium-binding and translocating subunit C</fullName>
    </alternativeName>
    <alternativeName>
        <fullName evidence="11">Potassium-translocating ATPase C chain</fullName>
    </alternativeName>
</protein>
<keyword evidence="1 11" id="KW-0813">Transport</keyword>
<keyword evidence="9 11" id="KW-0406">Ion transport</keyword>
<dbReference type="NCBIfam" id="NF001454">
    <property type="entry name" value="PRK00315.1"/>
    <property type="match status" value="1"/>
</dbReference>
<dbReference type="GO" id="GO:0005886">
    <property type="term" value="C:plasma membrane"/>
    <property type="evidence" value="ECO:0007669"/>
    <property type="project" value="UniProtKB-SubCell"/>
</dbReference>
<evidence type="ECO:0000256" key="3">
    <source>
        <dbReference type="ARBA" id="ARBA00022538"/>
    </source>
</evidence>
<comment type="subunit">
    <text evidence="11">The system is composed of three essential subunits: KdpA, KdpB and KdpC.</text>
</comment>
<evidence type="ECO:0000256" key="11">
    <source>
        <dbReference type="HAMAP-Rule" id="MF_00276"/>
    </source>
</evidence>
<keyword evidence="2 11" id="KW-1003">Cell membrane</keyword>
<dbReference type="GO" id="GO:0005524">
    <property type="term" value="F:ATP binding"/>
    <property type="evidence" value="ECO:0007669"/>
    <property type="project" value="UniProtKB-UniRule"/>
</dbReference>
<evidence type="ECO:0000256" key="2">
    <source>
        <dbReference type="ARBA" id="ARBA00022475"/>
    </source>
</evidence>
<evidence type="ECO:0000256" key="10">
    <source>
        <dbReference type="ARBA" id="ARBA00023136"/>
    </source>
</evidence>
<dbReference type="AlphaFoldDB" id="A0AAE9Y5J3"/>
<evidence type="ECO:0000256" key="8">
    <source>
        <dbReference type="ARBA" id="ARBA00022989"/>
    </source>
</evidence>
<dbReference type="RefSeq" id="WP_272736682.1">
    <property type="nucleotide sequence ID" value="NZ_CP116942.1"/>
</dbReference>
<dbReference type="NCBIfam" id="TIGR00681">
    <property type="entry name" value="kdpC"/>
    <property type="match status" value="1"/>
</dbReference>
<evidence type="ECO:0000313" key="12">
    <source>
        <dbReference type="EMBL" id="WCO67160.1"/>
    </source>
</evidence>
<dbReference type="PIRSF" id="PIRSF001296">
    <property type="entry name" value="K_ATPase_KdpC"/>
    <property type="match status" value="1"/>
</dbReference>
<dbReference type="Proteomes" id="UP001216390">
    <property type="component" value="Chromosome"/>
</dbReference>
<evidence type="ECO:0000256" key="1">
    <source>
        <dbReference type="ARBA" id="ARBA00022448"/>
    </source>
</evidence>
<evidence type="ECO:0000313" key="13">
    <source>
        <dbReference type="Proteomes" id="UP001216390"/>
    </source>
</evidence>
<keyword evidence="10 11" id="KW-0472">Membrane</keyword>
<reference evidence="12" key="1">
    <citation type="submission" date="2023-01" db="EMBL/GenBank/DDBJ databases">
        <title>The diversity of Class Acidimicrobiia in South China Sea sediment environments and the proposal of Iamia marina sp. nov., a novel species of the genus Iamia.</title>
        <authorList>
            <person name="He Y."/>
            <person name="Tian X."/>
        </authorList>
    </citation>
    <scope>NUCLEOTIDE SEQUENCE</scope>
    <source>
        <strain evidence="12">DSM 19957</strain>
    </source>
</reference>
<dbReference type="Pfam" id="PF02669">
    <property type="entry name" value="KdpC"/>
    <property type="match status" value="1"/>
</dbReference>
<evidence type="ECO:0000256" key="7">
    <source>
        <dbReference type="ARBA" id="ARBA00022958"/>
    </source>
</evidence>
<keyword evidence="7 11" id="KW-0630">Potassium</keyword>
<evidence type="ECO:0000256" key="9">
    <source>
        <dbReference type="ARBA" id="ARBA00023065"/>
    </source>
</evidence>
<organism evidence="12 13">
    <name type="scientific">Iamia majanohamensis</name>
    <dbReference type="NCBI Taxonomy" id="467976"/>
    <lineage>
        <taxon>Bacteria</taxon>
        <taxon>Bacillati</taxon>
        <taxon>Actinomycetota</taxon>
        <taxon>Acidimicrobiia</taxon>
        <taxon>Acidimicrobiales</taxon>
        <taxon>Iamiaceae</taxon>
        <taxon>Iamia</taxon>
    </lineage>
</organism>
<comment type="similarity">
    <text evidence="11">Belongs to the KdpC family.</text>
</comment>
<dbReference type="GO" id="GO:0008556">
    <property type="term" value="F:P-type potassium transmembrane transporter activity"/>
    <property type="evidence" value="ECO:0007669"/>
    <property type="project" value="InterPro"/>
</dbReference>
<keyword evidence="5 11" id="KW-0547">Nucleotide-binding</keyword>
<gene>
    <name evidence="11 12" type="primary">kdpC</name>
    <name evidence="12" type="ORF">PO878_00290</name>
</gene>
<evidence type="ECO:0000256" key="6">
    <source>
        <dbReference type="ARBA" id="ARBA00022840"/>
    </source>
</evidence>
<sequence length="189" mass="19909">MLRQARPALVALALFTVLTGLLYPLAVTGIAQAAFGDQADGSPLVVDGERRGSELIAQPFEGEEWFQPRPSAVAYDAASSGASNLGPLNPELLATIDERTAAYRERNELPEGTKVPVDAVTASGSGLDPHISPRNAELQAPRVAEVRGLAPSQVEALVERHTEGRSLGVLGEPRVNVVTLNADLDRLAG</sequence>